<feature type="active site" evidence="5">
    <location>
        <position position="38"/>
    </location>
</feature>
<dbReference type="Gene3D" id="3.30.70.100">
    <property type="match status" value="1"/>
</dbReference>
<feature type="domain" description="Acylphosphatase-like" evidence="8">
    <location>
        <begin position="5"/>
        <end position="91"/>
    </location>
</feature>
<sequence length="91" mass="9772">MTTKRIQYKVEGTVQGVNFRSFTQKQAKSIGVTGFVTNASDGSVQGEAQGSEDKIKDFVQHLNEGPSAASVSKVHHSDVPTKDGESSFNVQ</sequence>
<dbReference type="InterPro" id="IPR017968">
    <property type="entry name" value="Acylphosphatase_CS"/>
</dbReference>
<reference evidence="9" key="1">
    <citation type="submission" date="2021-07" db="EMBL/GenBank/DDBJ databases">
        <title>Genome Resource of American Ginseng Black Spot Pathogen Alternaria panax.</title>
        <authorList>
            <person name="Qiu C."/>
            <person name="Wang W."/>
            <person name="Liu Z."/>
        </authorList>
    </citation>
    <scope>NUCLEOTIDE SEQUENCE</scope>
    <source>
        <strain evidence="9">BNCC115425</strain>
    </source>
</reference>
<evidence type="ECO:0000313" key="10">
    <source>
        <dbReference type="Proteomes" id="UP001199106"/>
    </source>
</evidence>
<comment type="similarity">
    <text evidence="1 6">Belongs to the acylphosphatase family.</text>
</comment>
<evidence type="ECO:0000256" key="3">
    <source>
        <dbReference type="ARBA" id="ARBA00022801"/>
    </source>
</evidence>
<proteinExistence type="inferred from homology"/>
<dbReference type="InterPro" id="IPR001792">
    <property type="entry name" value="Acylphosphatase-like_dom"/>
</dbReference>
<dbReference type="Pfam" id="PF00708">
    <property type="entry name" value="Acylphosphatase"/>
    <property type="match status" value="1"/>
</dbReference>
<organism evidence="9 10">
    <name type="scientific">Alternaria panax</name>
    <dbReference type="NCBI Taxonomy" id="48097"/>
    <lineage>
        <taxon>Eukaryota</taxon>
        <taxon>Fungi</taxon>
        <taxon>Dikarya</taxon>
        <taxon>Ascomycota</taxon>
        <taxon>Pezizomycotina</taxon>
        <taxon>Dothideomycetes</taxon>
        <taxon>Pleosporomycetidae</taxon>
        <taxon>Pleosporales</taxon>
        <taxon>Pleosporineae</taxon>
        <taxon>Pleosporaceae</taxon>
        <taxon>Alternaria</taxon>
        <taxon>Alternaria sect. Panax</taxon>
    </lineage>
</organism>
<dbReference type="PROSITE" id="PS51160">
    <property type="entry name" value="ACYLPHOSPHATASE_3"/>
    <property type="match status" value="1"/>
</dbReference>
<accession>A0AAD4I8G9</accession>
<evidence type="ECO:0000313" key="9">
    <source>
        <dbReference type="EMBL" id="KAG9190138.1"/>
    </source>
</evidence>
<feature type="region of interest" description="Disordered" evidence="7">
    <location>
        <begin position="66"/>
        <end position="91"/>
    </location>
</feature>
<name>A0AAD4I8G9_9PLEO</name>
<dbReference type="PANTHER" id="PTHR10029">
    <property type="entry name" value="ACYLPHOSPHATASE"/>
    <property type="match status" value="1"/>
</dbReference>
<dbReference type="EC" id="3.6.1.7" evidence="2 5"/>
<dbReference type="InterPro" id="IPR036046">
    <property type="entry name" value="Acylphosphatase-like_dom_sf"/>
</dbReference>
<dbReference type="SUPFAM" id="SSF54975">
    <property type="entry name" value="Acylphosphatase/BLUF domain-like"/>
    <property type="match status" value="1"/>
</dbReference>
<evidence type="ECO:0000256" key="6">
    <source>
        <dbReference type="RuleBase" id="RU004168"/>
    </source>
</evidence>
<evidence type="ECO:0000256" key="5">
    <source>
        <dbReference type="PROSITE-ProRule" id="PRU00520"/>
    </source>
</evidence>
<comment type="caution">
    <text evidence="9">The sequence shown here is derived from an EMBL/GenBank/DDBJ whole genome shotgun (WGS) entry which is preliminary data.</text>
</comment>
<evidence type="ECO:0000256" key="2">
    <source>
        <dbReference type="ARBA" id="ARBA00012150"/>
    </source>
</evidence>
<evidence type="ECO:0000256" key="7">
    <source>
        <dbReference type="SAM" id="MobiDB-lite"/>
    </source>
</evidence>
<protein>
    <recommendedName>
        <fullName evidence="2 5">acylphosphatase</fullName>
        <ecNumber evidence="2 5">3.6.1.7</ecNumber>
    </recommendedName>
</protein>
<dbReference type="PANTHER" id="PTHR10029:SF3">
    <property type="entry name" value="ACYLPHOSPHATASE-RELATED"/>
    <property type="match status" value="1"/>
</dbReference>
<feature type="compositionally biased region" description="Basic and acidic residues" evidence="7">
    <location>
        <begin position="75"/>
        <end position="85"/>
    </location>
</feature>
<dbReference type="PROSITE" id="PS00150">
    <property type="entry name" value="ACYLPHOSPHATASE_1"/>
    <property type="match status" value="1"/>
</dbReference>
<evidence type="ECO:0000256" key="4">
    <source>
        <dbReference type="ARBA" id="ARBA00047645"/>
    </source>
</evidence>
<dbReference type="InterPro" id="IPR020456">
    <property type="entry name" value="Acylphosphatase"/>
</dbReference>
<dbReference type="GO" id="GO:0003998">
    <property type="term" value="F:acylphosphatase activity"/>
    <property type="evidence" value="ECO:0007669"/>
    <property type="project" value="UniProtKB-EC"/>
</dbReference>
<dbReference type="AlphaFoldDB" id="A0AAD4I8G9"/>
<comment type="catalytic activity">
    <reaction evidence="4 5">
        <text>an acyl phosphate + H2O = a carboxylate + phosphate + H(+)</text>
        <dbReference type="Rhea" id="RHEA:14965"/>
        <dbReference type="ChEBI" id="CHEBI:15377"/>
        <dbReference type="ChEBI" id="CHEBI:15378"/>
        <dbReference type="ChEBI" id="CHEBI:29067"/>
        <dbReference type="ChEBI" id="CHEBI:43474"/>
        <dbReference type="ChEBI" id="CHEBI:59918"/>
        <dbReference type="EC" id="3.6.1.7"/>
    </reaction>
</comment>
<dbReference type="Proteomes" id="UP001199106">
    <property type="component" value="Unassembled WGS sequence"/>
</dbReference>
<feature type="active site" evidence="5">
    <location>
        <position position="20"/>
    </location>
</feature>
<dbReference type="EMBL" id="JAANER010000004">
    <property type="protein sequence ID" value="KAG9190138.1"/>
    <property type="molecule type" value="Genomic_DNA"/>
</dbReference>
<evidence type="ECO:0000256" key="1">
    <source>
        <dbReference type="ARBA" id="ARBA00005614"/>
    </source>
</evidence>
<keyword evidence="10" id="KW-1185">Reference proteome</keyword>
<gene>
    <name evidence="9" type="ORF">G6011_08226</name>
</gene>
<keyword evidence="3 5" id="KW-0378">Hydrolase</keyword>
<evidence type="ECO:0000259" key="8">
    <source>
        <dbReference type="PROSITE" id="PS51160"/>
    </source>
</evidence>
<dbReference type="PRINTS" id="PR00112">
    <property type="entry name" value="ACYLPHPHTASE"/>
</dbReference>